<comment type="caution">
    <text evidence="2">The sequence shown here is derived from an EMBL/GenBank/DDBJ whole genome shotgun (WGS) entry which is preliminary data.</text>
</comment>
<dbReference type="InterPro" id="IPR014729">
    <property type="entry name" value="Rossmann-like_a/b/a_fold"/>
</dbReference>
<dbReference type="SUPFAM" id="SSF52425">
    <property type="entry name" value="Cryptochrome/photolyase, N-terminal domain"/>
    <property type="match status" value="2"/>
</dbReference>
<dbReference type="FunFam" id="1.25.40.80:FF:000004">
    <property type="entry name" value="Deoxyribodipyrimidine photolyase"/>
    <property type="match status" value="1"/>
</dbReference>
<gene>
    <name evidence="2" type="ORF">D915_001005</name>
</gene>
<dbReference type="InterPro" id="IPR052219">
    <property type="entry name" value="Photolyase_Class-2"/>
</dbReference>
<dbReference type="EMBL" id="JXXN02000212">
    <property type="protein sequence ID" value="THD28195.1"/>
    <property type="molecule type" value="Genomic_DNA"/>
</dbReference>
<keyword evidence="3" id="KW-1185">Reference proteome</keyword>
<dbReference type="PANTHER" id="PTHR10211">
    <property type="entry name" value="DEOXYRIBODIPYRIMIDINE PHOTOLYASE"/>
    <property type="match status" value="1"/>
</dbReference>
<reference evidence="2" key="1">
    <citation type="submission" date="2019-03" db="EMBL/GenBank/DDBJ databases">
        <title>Improved annotation for the trematode Fasciola hepatica.</title>
        <authorList>
            <person name="Choi Y.-J."/>
            <person name="Martin J."/>
            <person name="Mitreva M."/>
        </authorList>
    </citation>
    <scope>NUCLEOTIDE SEQUENCE [LARGE SCALE GENOMIC DNA]</scope>
</reference>
<dbReference type="GO" id="GO:0003904">
    <property type="term" value="F:deoxyribodipyrimidine photo-lyase activity"/>
    <property type="evidence" value="ECO:0007669"/>
    <property type="project" value="TreeGrafter"/>
</dbReference>
<dbReference type="Gene3D" id="3.40.50.620">
    <property type="entry name" value="HUPs"/>
    <property type="match status" value="1"/>
</dbReference>
<protein>
    <submittedName>
        <fullName evidence="2">DNA photolyase</fullName>
    </submittedName>
</protein>
<evidence type="ECO:0000259" key="1">
    <source>
        <dbReference type="PROSITE" id="PS51645"/>
    </source>
</evidence>
<evidence type="ECO:0000313" key="2">
    <source>
        <dbReference type="EMBL" id="THD28195.1"/>
    </source>
</evidence>
<dbReference type="Proteomes" id="UP000230066">
    <property type="component" value="Unassembled WGS sequence"/>
</dbReference>
<sequence length="560" mass="63840">MASENSFLIKIEKKRVNTAKSVLDFKFAKSRIRHLHGPEEFPGLVDESESAPMSVLYWMIRDQRVQDVAMGRLTTQLSTTCALSVVCEIPRHYWENKHVLWSSEQKETDFRGGMNNWAMLYAQRLALKFRVPLHVCFCLAPCYQADTLRHLSFMLSGLVEVEQECRSLNIPFHLVNADNHLGPDENRKSGMQARWSPNYTTSSSAQIYDAAVAQAVGSLVKSLHVGCLVVDFSPLRAPSAWVESVVRALPEDIPVCQVDAHNIVPVWCGSDKLESHARTIRPKLFSKTVKYLTEFPPVIIHPFQNEMDTNCQSMIDWQSIKANHFVDSSVDAVTWATPGTKAAFEVLRSFIEERLKGFDAQRNNPANPALSGLSPWFHFGQISPQRSILEVSAVRKSYVRSADIFIEEAFNRRELAENFCFYNRLYDCLQGAREWAQETLMKHAKDKRLVAYTRKQLENAETADDLWNAAQRQLVHTGKMHGFLRQYWAKKILEWCAEGPQTAIDWAVYLNDRFSLDGTDPNGYVGMCGVLLFAFCFRTNNLLAVSHLAFDKLCQTFTYT</sequence>
<name>A0A4E0RK96_FASHE</name>
<accession>A0A4E0RK96</accession>
<dbReference type="PANTHER" id="PTHR10211:SF0">
    <property type="entry name" value="DEOXYRIBODIPYRIMIDINE PHOTO-LYASE"/>
    <property type="match status" value="1"/>
</dbReference>
<feature type="domain" description="Photolyase/cryptochrome alpha/beta" evidence="1">
    <location>
        <begin position="53"/>
        <end position="266"/>
    </location>
</feature>
<evidence type="ECO:0000313" key="3">
    <source>
        <dbReference type="Proteomes" id="UP000230066"/>
    </source>
</evidence>
<dbReference type="InterPro" id="IPR006050">
    <property type="entry name" value="DNA_photolyase_N"/>
</dbReference>
<dbReference type="InterPro" id="IPR036155">
    <property type="entry name" value="Crypto/Photolyase_N_sf"/>
</dbReference>
<organism evidence="2 3">
    <name type="scientific">Fasciola hepatica</name>
    <name type="common">Liver fluke</name>
    <dbReference type="NCBI Taxonomy" id="6192"/>
    <lineage>
        <taxon>Eukaryota</taxon>
        <taxon>Metazoa</taxon>
        <taxon>Spiralia</taxon>
        <taxon>Lophotrochozoa</taxon>
        <taxon>Platyhelminthes</taxon>
        <taxon>Trematoda</taxon>
        <taxon>Digenea</taxon>
        <taxon>Plagiorchiida</taxon>
        <taxon>Echinostomata</taxon>
        <taxon>Echinostomatoidea</taxon>
        <taxon>Fasciolidae</taxon>
        <taxon>Fasciola</taxon>
    </lineage>
</organism>
<dbReference type="Gene3D" id="1.25.40.80">
    <property type="match status" value="1"/>
</dbReference>
<dbReference type="Pfam" id="PF00875">
    <property type="entry name" value="DNA_photolyase"/>
    <property type="match status" value="1"/>
</dbReference>
<dbReference type="GO" id="GO:0000719">
    <property type="term" value="P:photoreactive repair"/>
    <property type="evidence" value="ECO:0007669"/>
    <property type="project" value="TreeGrafter"/>
</dbReference>
<proteinExistence type="predicted"/>
<dbReference type="SUPFAM" id="SSF48173">
    <property type="entry name" value="Cryptochrome/photolyase FAD-binding domain"/>
    <property type="match status" value="1"/>
</dbReference>
<dbReference type="PROSITE" id="PS51645">
    <property type="entry name" value="PHR_CRY_ALPHA_BETA"/>
    <property type="match status" value="1"/>
</dbReference>
<dbReference type="AlphaFoldDB" id="A0A4E0RK96"/>
<dbReference type="Gene3D" id="1.10.579.10">
    <property type="entry name" value="DNA Cyclobutane Dipyrimidine Photolyase, subunit A, domain 3"/>
    <property type="match status" value="1"/>
</dbReference>
<dbReference type="InterPro" id="IPR036134">
    <property type="entry name" value="Crypto/Photolyase_FAD-like_sf"/>
</dbReference>